<reference evidence="3 4" key="1">
    <citation type="submission" date="2015-09" db="EMBL/GenBank/DDBJ databases">
        <title>Trachymyrmex cornetzi WGS genome.</title>
        <authorList>
            <person name="Nygaard S."/>
            <person name="Hu H."/>
            <person name="Boomsma J."/>
            <person name="Zhang G."/>
        </authorList>
    </citation>
    <scope>NUCLEOTIDE SEQUENCE [LARGE SCALE GENOMIC DNA]</scope>
    <source>
        <strain evidence="3">Tcor2-1</strain>
        <tissue evidence="3">Whole body</tissue>
    </source>
</reference>
<proteinExistence type="predicted"/>
<evidence type="ECO:0000313" key="3">
    <source>
        <dbReference type="EMBL" id="KYN13299.1"/>
    </source>
</evidence>
<keyword evidence="2" id="KW-0732">Signal</keyword>
<dbReference type="EMBL" id="KQ980768">
    <property type="protein sequence ID" value="KYN13299.1"/>
    <property type="molecule type" value="Genomic_DNA"/>
</dbReference>
<name>A0A151IYI0_9HYME</name>
<evidence type="ECO:0000313" key="4">
    <source>
        <dbReference type="Proteomes" id="UP000078492"/>
    </source>
</evidence>
<organism evidence="3 4">
    <name type="scientific">Trachymyrmex cornetzi</name>
    <dbReference type="NCBI Taxonomy" id="471704"/>
    <lineage>
        <taxon>Eukaryota</taxon>
        <taxon>Metazoa</taxon>
        <taxon>Ecdysozoa</taxon>
        <taxon>Arthropoda</taxon>
        <taxon>Hexapoda</taxon>
        <taxon>Insecta</taxon>
        <taxon>Pterygota</taxon>
        <taxon>Neoptera</taxon>
        <taxon>Endopterygota</taxon>
        <taxon>Hymenoptera</taxon>
        <taxon>Apocrita</taxon>
        <taxon>Aculeata</taxon>
        <taxon>Formicoidea</taxon>
        <taxon>Formicidae</taxon>
        <taxon>Myrmicinae</taxon>
        <taxon>Trachymyrmex</taxon>
    </lineage>
</organism>
<dbReference type="AlphaFoldDB" id="A0A151IYI0"/>
<evidence type="ECO:0000256" key="1">
    <source>
        <dbReference type="SAM" id="MobiDB-lite"/>
    </source>
</evidence>
<keyword evidence="4" id="KW-1185">Reference proteome</keyword>
<evidence type="ECO:0008006" key="5">
    <source>
        <dbReference type="Google" id="ProtNLM"/>
    </source>
</evidence>
<dbReference type="InterPro" id="IPR036691">
    <property type="entry name" value="Endo/exonu/phosph_ase_sf"/>
</dbReference>
<gene>
    <name evidence="3" type="ORF">ALC57_14516</name>
</gene>
<accession>A0A151IYI0</accession>
<feature type="chain" id="PRO_5007582381" description="Endonuclease/exonuclease/phosphatase domain-containing protein" evidence="2">
    <location>
        <begin position="30"/>
        <end position="307"/>
    </location>
</feature>
<sequence length="307" mass="35278">MIINPLNVVRLLLISISSIYLTETPVTEPEIVLKENIQKLLLDSIFHNGLEVSEETYLDYQEPYNSEIIEDEEAWSEDNLNFHPQCSNNDADFDSSYKRRAVEYWRNWDINEKNKNKRNRPLKSVQNKFRRISSERQLRRWKEQLHSGGNHIEKLSYISKFTHNKFTAAVDQQFGSENVFNSDLSGFQLEIHSGRSLSNEGVKKVECVAQSISSTTHSYNEREEMEGMEGMMTGVMKVGESRVRVLGVYINMDLQSKLEGMVEWMEGREEGVKTVIGGDFNVRTGREGGENNGGDRRRGGRGEKIKG</sequence>
<evidence type="ECO:0000256" key="2">
    <source>
        <dbReference type="SAM" id="SignalP"/>
    </source>
</evidence>
<feature type="signal peptide" evidence="2">
    <location>
        <begin position="1"/>
        <end position="29"/>
    </location>
</feature>
<dbReference type="Gene3D" id="3.60.10.10">
    <property type="entry name" value="Endonuclease/exonuclease/phosphatase"/>
    <property type="match status" value="1"/>
</dbReference>
<dbReference type="Proteomes" id="UP000078492">
    <property type="component" value="Unassembled WGS sequence"/>
</dbReference>
<feature type="region of interest" description="Disordered" evidence="1">
    <location>
        <begin position="279"/>
        <end position="307"/>
    </location>
</feature>
<protein>
    <recommendedName>
        <fullName evidence="5">Endonuclease/exonuclease/phosphatase domain-containing protein</fullName>
    </recommendedName>
</protein>
<feature type="compositionally biased region" description="Basic and acidic residues" evidence="1">
    <location>
        <begin position="284"/>
        <end position="307"/>
    </location>
</feature>